<keyword evidence="3" id="KW-1185">Reference proteome</keyword>
<evidence type="ECO:0000313" key="2">
    <source>
        <dbReference type="EnsemblMetazoa" id="CapteP192753"/>
    </source>
</evidence>
<dbReference type="Gene3D" id="3.80.10.10">
    <property type="entry name" value="Ribonuclease Inhibitor"/>
    <property type="match status" value="1"/>
</dbReference>
<dbReference type="EMBL" id="KB293794">
    <property type="protein sequence ID" value="ELU15504.1"/>
    <property type="molecule type" value="Genomic_DNA"/>
</dbReference>
<proteinExistence type="predicted"/>
<reference evidence="2" key="3">
    <citation type="submission" date="2015-06" db="UniProtKB">
        <authorList>
            <consortium name="EnsemblMetazoa"/>
        </authorList>
    </citation>
    <scope>IDENTIFICATION</scope>
</reference>
<organism evidence="1">
    <name type="scientific">Capitella teleta</name>
    <name type="common">Polychaete worm</name>
    <dbReference type="NCBI Taxonomy" id="283909"/>
    <lineage>
        <taxon>Eukaryota</taxon>
        <taxon>Metazoa</taxon>
        <taxon>Spiralia</taxon>
        <taxon>Lophotrochozoa</taxon>
        <taxon>Annelida</taxon>
        <taxon>Polychaeta</taxon>
        <taxon>Sedentaria</taxon>
        <taxon>Scolecida</taxon>
        <taxon>Capitellidae</taxon>
        <taxon>Capitella</taxon>
    </lineage>
</organism>
<protein>
    <submittedName>
        <fullName evidence="1 2">Uncharacterized protein</fullName>
    </submittedName>
</protein>
<name>R7VA60_CAPTE</name>
<dbReference type="AlphaFoldDB" id="R7VA60"/>
<reference evidence="1 3" key="2">
    <citation type="journal article" date="2013" name="Nature">
        <title>Insights into bilaterian evolution from three spiralian genomes.</title>
        <authorList>
            <person name="Simakov O."/>
            <person name="Marletaz F."/>
            <person name="Cho S.J."/>
            <person name="Edsinger-Gonzales E."/>
            <person name="Havlak P."/>
            <person name="Hellsten U."/>
            <person name="Kuo D.H."/>
            <person name="Larsson T."/>
            <person name="Lv J."/>
            <person name="Arendt D."/>
            <person name="Savage R."/>
            <person name="Osoegawa K."/>
            <person name="de Jong P."/>
            <person name="Grimwood J."/>
            <person name="Chapman J.A."/>
            <person name="Shapiro H."/>
            <person name="Aerts A."/>
            <person name="Otillar R.P."/>
            <person name="Terry A.Y."/>
            <person name="Boore J.L."/>
            <person name="Grigoriev I.V."/>
            <person name="Lindberg D.R."/>
            <person name="Seaver E.C."/>
            <person name="Weisblat D.A."/>
            <person name="Putnam N.H."/>
            <person name="Rokhsar D.S."/>
        </authorList>
    </citation>
    <scope>NUCLEOTIDE SEQUENCE</scope>
    <source>
        <strain evidence="1 3">I ESC-2004</strain>
    </source>
</reference>
<sequence length="343" mass="40249">MDRNERLNWMQHLRYADYYIRIEGLAIEDDFNVQQNEPILKFLFGLLEEESAELTQMASLVIKETRFSYEHRPLSLRSPCDAPHHQLLRLIAELNDVPQELADVICKRRPPLINFHHNCSVSCMKGMLKLCNLRFQPPIRLNVDLRYSRDEEKMSFVQKLIESESIERSKIWIEPFDHTELRDIVRGFRIGQANSVQQVGIHCYHIEGIPCEEFSFGNHLSELELKWFKPSHSFFLEAALHKPLTSLQLIDCEDELDDRCISLIHQLLRNQRNLQRVQLTSSWHFGFVLADFAQMENLQSLEISLKNSTDEEMRSLEAILKRNKLSKLTIYSSNIPPDSQRTS</sequence>
<dbReference type="SUPFAM" id="SSF52047">
    <property type="entry name" value="RNI-like"/>
    <property type="match status" value="1"/>
</dbReference>
<accession>R7VA60</accession>
<dbReference type="InterPro" id="IPR032675">
    <property type="entry name" value="LRR_dom_sf"/>
</dbReference>
<dbReference type="EMBL" id="AMQN01037776">
    <property type="status" value="NOT_ANNOTATED_CDS"/>
    <property type="molecule type" value="Genomic_DNA"/>
</dbReference>
<dbReference type="HOGENOM" id="CLU_009460_4_1_1"/>
<dbReference type="EnsemblMetazoa" id="CapteT192753">
    <property type="protein sequence ID" value="CapteP192753"/>
    <property type="gene ID" value="CapteG192753"/>
</dbReference>
<dbReference type="Proteomes" id="UP000014760">
    <property type="component" value="Unassembled WGS sequence"/>
</dbReference>
<dbReference type="EMBL" id="AMQN01037777">
    <property type="status" value="NOT_ANNOTATED_CDS"/>
    <property type="molecule type" value="Genomic_DNA"/>
</dbReference>
<evidence type="ECO:0000313" key="1">
    <source>
        <dbReference type="EMBL" id="ELU15504.1"/>
    </source>
</evidence>
<gene>
    <name evidence="1" type="ORF">CAPTEDRAFT_192753</name>
</gene>
<reference evidence="3" key="1">
    <citation type="submission" date="2012-12" db="EMBL/GenBank/DDBJ databases">
        <authorList>
            <person name="Hellsten U."/>
            <person name="Grimwood J."/>
            <person name="Chapman J.A."/>
            <person name="Shapiro H."/>
            <person name="Aerts A."/>
            <person name="Otillar R.P."/>
            <person name="Terry A.Y."/>
            <person name="Boore J.L."/>
            <person name="Simakov O."/>
            <person name="Marletaz F."/>
            <person name="Cho S.-J."/>
            <person name="Edsinger-Gonzales E."/>
            <person name="Havlak P."/>
            <person name="Kuo D.-H."/>
            <person name="Larsson T."/>
            <person name="Lv J."/>
            <person name="Arendt D."/>
            <person name="Savage R."/>
            <person name="Osoegawa K."/>
            <person name="de Jong P."/>
            <person name="Lindberg D.R."/>
            <person name="Seaver E.C."/>
            <person name="Weisblat D.A."/>
            <person name="Putnam N.H."/>
            <person name="Grigoriev I.V."/>
            <person name="Rokhsar D.S."/>
        </authorList>
    </citation>
    <scope>NUCLEOTIDE SEQUENCE</scope>
    <source>
        <strain evidence="3">I ESC-2004</strain>
    </source>
</reference>
<evidence type="ECO:0000313" key="3">
    <source>
        <dbReference type="Proteomes" id="UP000014760"/>
    </source>
</evidence>